<feature type="compositionally biased region" description="Polar residues" evidence="1">
    <location>
        <begin position="1"/>
        <end position="10"/>
    </location>
</feature>
<feature type="region of interest" description="Disordered" evidence="1">
    <location>
        <begin position="1"/>
        <end position="33"/>
    </location>
</feature>
<gene>
    <name evidence="2" type="ORF">FB550_12844</name>
</gene>
<dbReference type="Proteomes" id="UP000319671">
    <property type="component" value="Unassembled WGS sequence"/>
</dbReference>
<name>A0A561CDB2_9BACI</name>
<sequence length="46" mass="5164">MDGKYNTNDDANIELKKALRNSPPKKNPNMSEAEYKLKILGLGKKS</sequence>
<dbReference type="EMBL" id="VIVN01000028">
    <property type="protein sequence ID" value="TWD89191.1"/>
    <property type="molecule type" value="Genomic_DNA"/>
</dbReference>
<keyword evidence="3" id="KW-1185">Reference proteome</keyword>
<comment type="caution">
    <text evidence="2">The sequence shown here is derived from an EMBL/GenBank/DDBJ whole genome shotgun (WGS) entry which is preliminary data.</text>
</comment>
<protein>
    <submittedName>
        <fullName evidence="2">Uncharacterized protein</fullName>
    </submittedName>
</protein>
<dbReference type="RefSeq" id="WP_186446678.1">
    <property type="nucleotide sequence ID" value="NZ_VIVN01000028.1"/>
</dbReference>
<accession>A0A561CDB2</accession>
<evidence type="ECO:0000256" key="1">
    <source>
        <dbReference type="SAM" id="MobiDB-lite"/>
    </source>
</evidence>
<dbReference type="AlphaFoldDB" id="A0A561CDB2"/>
<evidence type="ECO:0000313" key="2">
    <source>
        <dbReference type="EMBL" id="TWD89191.1"/>
    </source>
</evidence>
<organism evidence="2 3">
    <name type="scientific">Neobacillus bataviensis</name>
    <dbReference type="NCBI Taxonomy" id="220685"/>
    <lineage>
        <taxon>Bacteria</taxon>
        <taxon>Bacillati</taxon>
        <taxon>Bacillota</taxon>
        <taxon>Bacilli</taxon>
        <taxon>Bacillales</taxon>
        <taxon>Bacillaceae</taxon>
        <taxon>Neobacillus</taxon>
    </lineage>
</organism>
<reference evidence="2 3" key="1">
    <citation type="submission" date="2019-06" db="EMBL/GenBank/DDBJ databases">
        <title>Sorghum-associated microbial communities from plants grown in Nebraska, USA.</title>
        <authorList>
            <person name="Schachtman D."/>
        </authorList>
    </citation>
    <scope>NUCLEOTIDE SEQUENCE [LARGE SCALE GENOMIC DNA]</scope>
    <source>
        <strain evidence="2 3">2482</strain>
    </source>
</reference>
<evidence type="ECO:0000313" key="3">
    <source>
        <dbReference type="Proteomes" id="UP000319671"/>
    </source>
</evidence>
<proteinExistence type="predicted"/>